<protein>
    <submittedName>
        <fullName evidence="2">Uncharacterized protein</fullName>
    </submittedName>
</protein>
<name>A0A7X8TSY4_9VIBR</name>
<dbReference type="SUPFAM" id="SSF49785">
    <property type="entry name" value="Galactose-binding domain-like"/>
    <property type="match status" value="1"/>
</dbReference>
<accession>A0A7X8TSY4</accession>
<sequence>MKVNKYLASTLAALLLVGCGDELPTQGNTGGGNDGNGNGGDVTPPPGPTLDDLNILSYGFTDWSNWSSGTVAKEINDATYGAAVQLTGGTDWGDMASSIAWGYLDQSTFNTAGYTHANFKVKSTSATTVEVAVTSVQDGDDKQLHQLSSGTALGNGWVQMQVPIETSSATTYFALTFTGADSVTIADIHLSQEEGTTTPPQPANDQFVLVGESASDTDMAFSDTTVQEWGTGTDFDGNINYLGQNSWRITSGPKTPEQGNWGAVLVFDDAFKKDLSEFNYLEVSIATEGGFDSYAVSIASDGVTQEITLPVDDTKHDAWQKVRVPMSDFALEFANVQTMAIMGKGGVSGDSTFHVADYQFIKTQTPEKDSDRASDFVIIDPDRTTSVPEASYGEWSTGTTFDGTGNYLGKNAWSIERGPNTPEQGNWGAVLALAHKDGVTNTLADLAKHTNLSLQVAATEGFTKFEVFLSTNVDGKESSKGVPFGLKNKDGWNEINIDLDAYGLNLSHINQIAVHGTFDPNVASGQILYVTDFHAYDSQTHAKRDHNDYGDAFVLISSTGETSDFKPDDSNFINEGNATLNEWSTGTTIDSEASYLGEAAWQLTQGAGWGAVIAFTGDDFGALQSFDFDMTQYKTLSFKLATEGKLKDFKLHVGSARGNAYETLLTPTPTADWQTYTVDMSKFPLDVDQIVQLAVMGSGTPGDGGSFYITDLKFSK</sequence>
<keyword evidence="3" id="KW-1185">Reference proteome</keyword>
<dbReference type="PROSITE" id="PS51257">
    <property type="entry name" value="PROKAR_LIPOPROTEIN"/>
    <property type="match status" value="1"/>
</dbReference>
<feature type="compositionally biased region" description="Gly residues" evidence="1">
    <location>
        <begin position="28"/>
        <end position="40"/>
    </location>
</feature>
<dbReference type="EMBL" id="JABAIK010000015">
    <property type="protein sequence ID" value="NLS14056.1"/>
    <property type="molecule type" value="Genomic_DNA"/>
</dbReference>
<evidence type="ECO:0000256" key="1">
    <source>
        <dbReference type="SAM" id="MobiDB-lite"/>
    </source>
</evidence>
<dbReference type="AlphaFoldDB" id="A0A7X8TSY4"/>
<dbReference type="Gene3D" id="2.60.120.430">
    <property type="entry name" value="Galactose-binding lectin"/>
    <property type="match status" value="3"/>
</dbReference>
<gene>
    <name evidence="2" type="ORF">HGP28_14270</name>
</gene>
<feature type="region of interest" description="Disordered" evidence="1">
    <location>
        <begin position="26"/>
        <end position="48"/>
    </location>
</feature>
<reference evidence="2 3" key="1">
    <citation type="submission" date="2020-04" db="EMBL/GenBank/DDBJ databases">
        <title>Vibrio sp. SM6, a novel species isolated from seawater.</title>
        <authorList>
            <person name="Wang X."/>
        </authorList>
    </citation>
    <scope>NUCLEOTIDE SEQUENCE [LARGE SCALE GENOMIC DNA]</scope>
    <source>
        <strain evidence="2 3">SM6</strain>
    </source>
</reference>
<evidence type="ECO:0000313" key="3">
    <source>
        <dbReference type="Proteomes" id="UP000535589"/>
    </source>
</evidence>
<comment type="caution">
    <text evidence="2">The sequence shown here is derived from an EMBL/GenBank/DDBJ whole genome shotgun (WGS) entry which is preliminary data.</text>
</comment>
<organism evidence="2 3">
    <name type="scientific">Vibrio agarilyticus</name>
    <dbReference type="NCBI Taxonomy" id="2726741"/>
    <lineage>
        <taxon>Bacteria</taxon>
        <taxon>Pseudomonadati</taxon>
        <taxon>Pseudomonadota</taxon>
        <taxon>Gammaproteobacteria</taxon>
        <taxon>Vibrionales</taxon>
        <taxon>Vibrionaceae</taxon>
        <taxon>Vibrio</taxon>
    </lineage>
</organism>
<dbReference type="InterPro" id="IPR008979">
    <property type="entry name" value="Galactose-bd-like_sf"/>
</dbReference>
<evidence type="ECO:0000313" key="2">
    <source>
        <dbReference type="EMBL" id="NLS14056.1"/>
    </source>
</evidence>
<dbReference type="Proteomes" id="UP000535589">
    <property type="component" value="Unassembled WGS sequence"/>
</dbReference>
<dbReference type="RefSeq" id="WP_168837154.1">
    <property type="nucleotide sequence ID" value="NZ_JABAIK010000015.1"/>
</dbReference>
<proteinExistence type="predicted"/>